<reference evidence="9 10" key="1">
    <citation type="submission" date="2022-01" db="EMBL/GenBank/DDBJ databases">
        <authorList>
            <person name="Xiong W."/>
            <person name="Schranz E."/>
        </authorList>
    </citation>
    <scope>NUCLEOTIDE SEQUENCE [LARGE SCALE GENOMIC DNA]</scope>
</reference>
<keyword evidence="10" id="KW-1185">Reference proteome</keyword>
<evidence type="ECO:0000256" key="2">
    <source>
        <dbReference type="ARBA" id="ARBA00008834"/>
    </source>
</evidence>
<organism evidence="9 10">
    <name type="scientific">Lactuca virosa</name>
    <dbReference type="NCBI Taxonomy" id="75947"/>
    <lineage>
        <taxon>Eukaryota</taxon>
        <taxon>Viridiplantae</taxon>
        <taxon>Streptophyta</taxon>
        <taxon>Embryophyta</taxon>
        <taxon>Tracheophyta</taxon>
        <taxon>Spermatophyta</taxon>
        <taxon>Magnoliopsida</taxon>
        <taxon>eudicotyledons</taxon>
        <taxon>Gunneridae</taxon>
        <taxon>Pentapetalae</taxon>
        <taxon>asterids</taxon>
        <taxon>campanulids</taxon>
        <taxon>Asterales</taxon>
        <taxon>Asteraceae</taxon>
        <taxon>Cichorioideae</taxon>
        <taxon>Cichorieae</taxon>
        <taxon>Lactucinae</taxon>
        <taxon>Lactuca</taxon>
    </lineage>
</organism>
<evidence type="ECO:0000256" key="4">
    <source>
        <dbReference type="ARBA" id="ARBA00022525"/>
    </source>
</evidence>
<comment type="similarity">
    <text evidence="2 8">Belongs to the glycosyl hydrolase 28 family.</text>
</comment>
<dbReference type="InterPro" id="IPR011050">
    <property type="entry name" value="Pectin_lyase_fold/virulence"/>
</dbReference>
<dbReference type="InterPro" id="IPR006626">
    <property type="entry name" value="PbH1"/>
</dbReference>
<dbReference type="GO" id="GO:0071555">
    <property type="term" value="P:cell wall organization"/>
    <property type="evidence" value="ECO:0007669"/>
    <property type="project" value="UniProtKB-KW"/>
</dbReference>
<comment type="caution">
    <text evidence="9">The sequence shown here is derived from an EMBL/GenBank/DDBJ whole genome shotgun (WGS) entry which is preliminary data.</text>
</comment>
<dbReference type="Proteomes" id="UP001157418">
    <property type="component" value="Unassembled WGS sequence"/>
</dbReference>
<dbReference type="GO" id="GO:0005975">
    <property type="term" value="P:carbohydrate metabolic process"/>
    <property type="evidence" value="ECO:0007669"/>
    <property type="project" value="InterPro"/>
</dbReference>
<dbReference type="EMBL" id="CAKMRJ010005745">
    <property type="protein sequence ID" value="CAH1451922.1"/>
    <property type="molecule type" value="Genomic_DNA"/>
</dbReference>
<keyword evidence="3" id="KW-0134">Cell wall</keyword>
<dbReference type="Gene3D" id="2.160.20.10">
    <property type="entry name" value="Single-stranded right-handed beta-helix, Pectin lyase-like"/>
    <property type="match status" value="2"/>
</dbReference>
<dbReference type="AlphaFoldDB" id="A0AAU9PQP0"/>
<gene>
    <name evidence="9" type="ORF">LVIROSA_LOCUS37251</name>
</gene>
<dbReference type="SMART" id="SM00710">
    <property type="entry name" value="PbH1"/>
    <property type="match status" value="4"/>
</dbReference>
<name>A0AAU9PQP0_9ASTR</name>
<keyword evidence="4" id="KW-0964">Secreted</keyword>
<dbReference type="Pfam" id="PF00295">
    <property type="entry name" value="Glyco_hydro_28"/>
    <property type="match status" value="1"/>
</dbReference>
<evidence type="ECO:0000256" key="6">
    <source>
        <dbReference type="ARBA" id="ARBA00023295"/>
    </source>
</evidence>
<dbReference type="InterPro" id="IPR012334">
    <property type="entry name" value="Pectin_lyas_fold"/>
</dbReference>
<evidence type="ECO:0000256" key="3">
    <source>
        <dbReference type="ARBA" id="ARBA00022512"/>
    </source>
</evidence>
<keyword evidence="6 8" id="KW-0326">Glycosidase</keyword>
<keyword evidence="7" id="KW-0961">Cell wall biogenesis/degradation</keyword>
<dbReference type="InterPro" id="IPR000743">
    <property type="entry name" value="Glyco_hydro_28"/>
</dbReference>
<dbReference type="SUPFAM" id="SSF51126">
    <property type="entry name" value="Pectin lyase-like"/>
    <property type="match status" value="1"/>
</dbReference>
<evidence type="ECO:0008006" key="11">
    <source>
        <dbReference type="Google" id="ProtNLM"/>
    </source>
</evidence>
<protein>
    <recommendedName>
        <fullName evidence="11">Polygalacturonase</fullName>
    </recommendedName>
</protein>
<evidence type="ECO:0000256" key="7">
    <source>
        <dbReference type="ARBA" id="ARBA00023316"/>
    </source>
</evidence>
<keyword evidence="5 8" id="KW-0378">Hydrolase</keyword>
<sequence>MVPFNLQGKTTTNTCNRPTALHFHSCDGLQLRGTTHINSPKLHMSINGCEDVDVGNLNILAPEDSPNTDGIDISGSSHVYIHDSKIQTGDDCVAINGGTIGSLGENGGHDKVEQVRVEHCNISGTTNGLRIKTVPYGTGYARKIVFQDIHLENVQNPIIIDQHYCSNPEDAFCPAPICLFSMNIISSYQRCNSISNIY</sequence>
<proteinExistence type="inferred from homology"/>
<evidence type="ECO:0000256" key="8">
    <source>
        <dbReference type="RuleBase" id="RU361169"/>
    </source>
</evidence>
<evidence type="ECO:0000256" key="1">
    <source>
        <dbReference type="ARBA" id="ARBA00004191"/>
    </source>
</evidence>
<dbReference type="GO" id="GO:0004650">
    <property type="term" value="F:polygalacturonase activity"/>
    <property type="evidence" value="ECO:0007669"/>
    <property type="project" value="InterPro"/>
</dbReference>
<evidence type="ECO:0000313" key="9">
    <source>
        <dbReference type="EMBL" id="CAH1451922.1"/>
    </source>
</evidence>
<accession>A0AAU9PQP0</accession>
<dbReference type="PANTHER" id="PTHR31375">
    <property type="match status" value="1"/>
</dbReference>
<evidence type="ECO:0000313" key="10">
    <source>
        <dbReference type="Proteomes" id="UP001157418"/>
    </source>
</evidence>
<evidence type="ECO:0000256" key="5">
    <source>
        <dbReference type="ARBA" id="ARBA00022801"/>
    </source>
</evidence>
<comment type="subcellular location">
    <subcellularLocation>
        <location evidence="1">Secreted</location>
        <location evidence="1">Cell wall</location>
    </subcellularLocation>
</comment>